<keyword evidence="3" id="KW-1185">Reference proteome</keyword>
<reference evidence="2 3" key="1">
    <citation type="journal article" date="2018" name="Nat. Ecol. Evol.">
        <title>Pezizomycetes genomes reveal the molecular basis of ectomycorrhizal truffle lifestyle.</title>
        <authorList>
            <person name="Murat C."/>
            <person name="Payen T."/>
            <person name="Noel B."/>
            <person name="Kuo A."/>
            <person name="Morin E."/>
            <person name="Chen J."/>
            <person name="Kohler A."/>
            <person name="Krizsan K."/>
            <person name="Balestrini R."/>
            <person name="Da Silva C."/>
            <person name="Montanini B."/>
            <person name="Hainaut M."/>
            <person name="Levati E."/>
            <person name="Barry K.W."/>
            <person name="Belfiori B."/>
            <person name="Cichocki N."/>
            <person name="Clum A."/>
            <person name="Dockter R.B."/>
            <person name="Fauchery L."/>
            <person name="Guy J."/>
            <person name="Iotti M."/>
            <person name="Le Tacon F."/>
            <person name="Lindquist E.A."/>
            <person name="Lipzen A."/>
            <person name="Malagnac F."/>
            <person name="Mello A."/>
            <person name="Molinier V."/>
            <person name="Miyauchi S."/>
            <person name="Poulain J."/>
            <person name="Riccioni C."/>
            <person name="Rubini A."/>
            <person name="Sitrit Y."/>
            <person name="Splivallo R."/>
            <person name="Traeger S."/>
            <person name="Wang M."/>
            <person name="Zifcakova L."/>
            <person name="Wipf D."/>
            <person name="Zambonelli A."/>
            <person name="Paolocci F."/>
            <person name="Nowrousian M."/>
            <person name="Ottonello S."/>
            <person name="Baldrian P."/>
            <person name="Spatafora J.W."/>
            <person name="Henrissat B."/>
            <person name="Nagy L.G."/>
            <person name="Aury J.M."/>
            <person name="Wincker P."/>
            <person name="Grigoriev I.V."/>
            <person name="Bonfante P."/>
            <person name="Martin F.M."/>
        </authorList>
    </citation>
    <scope>NUCLEOTIDE SEQUENCE [LARGE SCALE GENOMIC DNA]</scope>
    <source>
        <strain evidence="2 3">RN42</strain>
    </source>
</reference>
<dbReference type="Proteomes" id="UP000275078">
    <property type="component" value="Unassembled WGS sequence"/>
</dbReference>
<sequence length="299" mass="33882">TLFGSARNPKEQHLGLSTHPPIDKQHPRLSNRPGAIKPEQMPPHPRGRGNTRRSQREHQSNDPDSTFARLPETHQTGPAQKRPRESDRDEPGPRVKVKKEREETESGPDRSEGSDIDSEESIHSSEYEQEPPPKKNKSTIPDVDHTPAISHDDVQRMRDLMFKLGYKTVPQSTPEIEETARPGAARPADKQLQRDGKPQQPRKQTTKKAEKSTIVVSSDSDAEWKGTIPDPGSTKTRHDQYRWDDPAQFNTPDTSVPVPDRQQQSSRSRKQSEAQQAHQKEITSNNRQTNNPPNRQSSR</sequence>
<feature type="non-terminal residue" evidence="2">
    <location>
        <position position="1"/>
    </location>
</feature>
<feature type="compositionally biased region" description="Basic and acidic residues" evidence="1">
    <location>
        <begin position="236"/>
        <end position="245"/>
    </location>
</feature>
<evidence type="ECO:0000313" key="2">
    <source>
        <dbReference type="EMBL" id="RPA70506.1"/>
    </source>
</evidence>
<proteinExistence type="predicted"/>
<feature type="non-terminal residue" evidence="2">
    <location>
        <position position="299"/>
    </location>
</feature>
<feature type="compositionally biased region" description="Basic and acidic residues" evidence="1">
    <location>
        <begin position="142"/>
        <end position="161"/>
    </location>
</feature>
<evidence type="ECO:0000256" key="1">
    <source>
        <dbReference type="SAM" id="MobiDB-lite"/>
    </source>
</evidence>
<dbReference type="AlphaFoldDB" id="A0A3N4HAA7"/>
<evidence type="ECO:0000313" key="3">
    <source>
        <dbReference type="Proteomes" id="UP000275078"/>
    </source>
</evidence>
<dbReference type="EMBL" id="ML120330">
    <property type="protein sequence ID" value="RPA70506.1"/>
    <property type="molecule type" value="Genomic_DNA"/>
</dbReference>
<organism evidence="2 3">
    <name type="scientific">Ascobolus immersus RN42</name>
    <dbReference type="NCBI Taxonomy" id="1160509"/>
    <lineage>
        <taxon>Eukaryota</taxon>
        <taxon>Fungi</taxon>
        <taxon>Dikarya</taxon>
        <taxon>Ascomycota</taxon>
        <taxon>Pezizomycotina</taxon>
        <taxon>Pezizomycetes</taxon>
        <taxon>Pezizales</taxon>
        <taxon>Ascobolaceae</taxon>
        <taxon>Ascobolus</taxon>
    </lineage>
</organism>
<name>A0A3N4HAA7_ASCIM</name>
<accession>A0A3N4HAA7</accession>
<protein>
    <submittedName>
        <fullName evidence="2">Uncharacterized protein</fullName>
    </submittedName>
</protein>
<feature type="compositionally biased region" description="Basic and acidic residues" evidence="1">
    <location>
        <begin position="187"/>
        <end position="197"/>
    </location>
</feature>
<feature type="region of interest" description="Disordered" evidence="1">
    <location>
        <begin position="1"/>
        <end position="299"/>
    </location>
</feature>
<feature type="compositionally biased region" description="Low complexity" evidence="1">
    <location>
        <begin position="283"/>
        <end position="299"/>
    </location>
</feature>
<gene>
    <name evidence="2" type="ORF">BJ508DRAFT_316457</name>
</gene>
<feature type="compositionally biased region" description="Basic and acidic residues" evidence="1">
    <location>
        <begin position="82"/>
        <end position="113"/>
    </location>
</feature>